<evidence type="ECO:0000256" key="23">
    <source>
        <dbReference type="ARBA" id="ARBA00051243"/>
    </source>
</evidence>
<evidence type="ECO:0000259" key="29">
    <source>
        <dbReference type="PROSITE" id="PS50011"/>
    </source>
</evidence>
<keyword evidence="33" id="KW-1185">Reference proteome</keyword>
<evidence type="ECO:0000256" key="9">
    <source>
        <dbReference type="ARBA" id="ARBA00022737"/>
    </source>
</evidence>
<dbReference type="Gene3D" id="2.60.120.260">
    <property type="entry name" value="Galactose-binding domain-like"/>
    <property type="match status" value="1"/>
</dbReference>
<dbReference type="PRINTS" id="PR00109">
    <property type="entry name" value="TYRKINASE"/>
</dbReference>
<keyword evidence="20" id="KW-0966">Cell projection</keyword>
<dbReference type="PANTHER" id="PTHR46877">
    <property type="entry name" value="EPH RECEPTOR A5"/>
    <property type="match status" value="1"/>
</dbReference>
<dbReference type="InterPro" id="IPR013761">
    <property type="entry name" value="SAM/pointed_sf"/>
</dbReference>
<dbReference type="CDD" id="cd00063">
    <property type="entry name" value="FN3"/>
    <property type="match status" value="2"/>
</dbReference>
<name>A0A6P6K9U4_CARAU</name>
<dbReference type="InterPro" id="IPR013783">
    <property type="entry name" value="Ig-like_fold"/>
</dbReference>
<dbReference type="Gene3D" id="1.10.510.10">
    <property type="entry name" value="Transferase(Phosphotransferase) domain 1"/>
    <property type="match status" value="1"/>
</dbReference>
<evidence type="ECO:0000313" key="33">
    <source>
        <dbReference type="Proteomes" id="UP000515129"/>
    </source>
</evidence>
<evidence type="ECO:0000256" key="12">
    <source>
        <dbReference type="ARBA" id="ARBA00022840"/>
    </source>
</evidence>
<dbReference type="GO" id="GO:0005524">
    <property type="term" value="F:ATP binding"/>
    <property type="evidence" value="ECO:0007669"/>
    <property type="project" value="UniProtKB-KW"/>
</dbReference>
<dbReference type="InterPro" id="IPR008979">
    <property type="entry name" value="Galactose-bd-like_sf"/>
</dbReference>
<keyword evidence="19" id="KW-0325">Glycoprotein</keyword>
<feature type="domain" description="SAM" evidence="30">
    <location>
        <begin position="888"/>
        <end position="950"/>
    </location>
</feature>
<evidence type="ECO:0000256" key="19">
    <source>
        <dbReference type="ARBA" id="ARBA00023180"/>
    </source>
</evidence>
<feature type="binding site" evidence="25">
    <location>
        <position position="678"/>
    </location>
    <ligand>
        <name>ATP</name>
        <dbReference type="ChEBI" id="CHEBI:30616"/>
    </ligand>
</feature>
<evidence type="ECO:0000256" key="27">
    <source>
        <dbReference type="SAM" id="Phobius"/>
    </source>
</evidence>
<feature type="domain" description="Fibronectin type-III" evidence="31">
    <location>
        <begin position="432"/>
        <end position="527"/>
    </location>
</feature>
<evidence type="ECO:0000256" key="6">
    <source>
        <dbReference type="ARBA" id="ARBA00022553"/>
    </source>
</evidence>
<dbReference type="Gene3D" id="2.60.40.10">
    <property type="entry name" value="Immunoglobulins"/>
    <property type="match status" value="2"/>
</dbReference>
<dbReference type="InterPro" id="IPR036116">
    <property type="entry name" value="FN3_sf"/>
</dbReference>
<dbReference type="RefSeq" id="XP_026067877.1">
    <property type="nucleotide sequence ID" value="XM_026212092.1"/>
</dbReference>
<comment type="subcellular location">
    <subcellularLocation>
        <location evidence="1">Cell membrane</location>
        <topology evidence="1">Single-pass type I membrane protein</topology>
    </subcellularLocation>
    <subcellularLocation>
        <location evidence="2">Cell projection</location>
        <location evidence="2">Dendrite</location>
    </subcellularLocation>
</comment>
<dbReference type="PROSITE" id="PS50011">
    <property type="entry name" value="PROTEIN_KINASE_DOM"/>
    <property type="match status" value="1"/>
</dbReference>
<feature type="active site" description="Proton acceptor" evidence="24">
    <location>
        <position position="771"/>
    </location>
</feature>
<feature type="signal peptide" evidence="28">
    <location>
        <begin position="1"/>
        <end position="19"/>
    </location>
</feature>
<dbReference type="InterPro" id="IPR020635">
    <property type="entry name" value="Tyr_kinase_cat_dom"/>
</dbReference>
<dbReference type="Pfam" id="PF07714">
    <property type="entry name" value="PK_Tyr_Ser-Thr"/>
    <property type="match status" value="1"/>
</dbReference>
<feature type="disulfide bond" evidence="26">
    <location>
        <begin position="63"/>
        <end position="181"/>
    </location>
</feature>
<dbReference type="GO" id="GO:0005886">
    <property type="term" value="C:plasma membrane"/>
    <property type="evidence" value="ECO:0007669"/>
    <property type="project" value="UniProtKB-SubCell"/>
</dbReference>
<dbReference type="FunFam" id="2.60.120.260:FF:000004">
    <property type="entry name" value="Ephrin type-B receptor 2"/>
    <property type="match status" value="1"/>
</dbReference>
<dbReference type="InterPro" id="IPR000719">
    <property type="entry name" value="Prot_kinase_dom"/>
</dbReference>
<dbReference type="InterPro" id="IPR008266">
    <property type="entry name" value="Tyr_kinase_AS"/>
</dbReference>
<evidence type="ECO:0000256" key="4">
    <source>
        <dbReference type="ARBA" id="ARBA00022473"/>
    </source>
</evidence>
<dbReference type="Pfam" id="PF25599">
    <property type="entry name" value="Ephrin_CRD"/>
    <property type="match status" value="1"/>
</dbReference>
<dbReference type="PROSITE" id="PS50853">
    <property type="entry name" value="FN3"/>
    <property type="match status" value="2"/>
</dbReference>
<keyword evidence="7" id="KW-0808">Transferase</keyword>
<feature type="disulfide bond" evidence="26">
    <location>
        <begin position="98"/>
        <end position="108"/>
    </location>
</feature>
<dbReference type="InterPro" id="IPR009030">
    <property type="entry name" value="Growth_fac_rcpt_cys_sf"/>
</dbReference>
<dbReference type="SMART" id="SM01411">
    <property type="entry name" value="Ephrin_rec_like"/>
    <property type="match status" value="1"/>
</dbReference>
<dbReference type="PROSITE" id="PS51550">
    <property type="entry name" value="EPH_LBD"/>
    <property type="match status" value="1"/>
</dbReference>
<keyword evidence="13" id="KW-0524">Neurogenesis</keyword>
<keyword evidence="16" id="KW-0829">Tyrosine-protein kinase</keyword>
<dbReference type="FunFam" id="1.10.510.10:FF:000015">
    <property type="entry name" value="Ephrin type-B receptor 2"/>
    <property type="match status" value="1"/>
</dbReference>
<dbReference type="Pfam" id="PF01404">
    <property type="entry name" value="Ephrin_lbd"/>
    <property type="match status" value="1"/>
</dbReference>
<gene>
    <name evidence="34" type="primary">LOC113049604</name>
</gene>
<dbReference type="AlphaFoldDB" id="A0A6P6K9U4"/>
<evidence type="ECO:0000259" key="31">
    <source>
        <dbReference type="PROSITE" id="PS50853"/>
    </source>
</evidence>
<evidence type="ECO:0000313" key="34">
    <source>
        <dbReference type="RefSeq" id="XP_026067877.1"/>
    </source>
</evidence>
<evidence type="ECO:0000259" key="32">
    <source>
        <dbReference type="PROSITE" id="PS51550"/>
    </source>
</evidence>
<keyword evidence="8 27" id="KW-0812">Transmembrane</keyword>
<dbReference type="SUPFAM" id="SSF49785">
    <property type="entry name" value="Galactose-binding domain-like"/>
    <property type="match status" value="1"/>
</dbReference>
<keyword evidence="11" id="KW-0418">Kinase</keyword>
<evidence type="ECO:0000256" key="24">
    <source>
        <dbReference type="PIRSR" id="PIRSR000666-1"/>
    </source>
</evidence>
<dbReference type="SMART" id="SM00219">
    <property type="entry name" value="TyrKc"/>
    <property type="match status" value="1"/>
</dbReference>
<keyword evidence="9" id="KW-0677">Repeat</keyword>
<dbReference type="Proteomes" id="UP000515129">
    <property type="component" value="Chromosome 30"/>
</dbReference>
<evidence type="ECO:0000256" key="25">
    <source>
        <dbReference type="PIRSR" id="PIRSR000666-2"/>
    </source>
</evidence>
<evidence type="ECO:0000256" key="13">
    <source>
        <dbReference type="ARBA" id="ARBA00022902"/>
    </source>
</evidence>
<comment type="subunit">
    <text evidence="21">Heterotetramer upon binding of the ligand. The heterotetramer is composed of an ephrin dimer and a receptor dimer. Oligomerization is probably required to induce biological responses.</text>
</comment>
<evidence type="ECO:0000256" key="8">
    <source>
        <dbReference type="ARBA" id="ARBA00022692"/>
    </source>
</evidence>
<dbReference type="InterPro" id="IPR011009">
    <property type="entry name" value="Kinase-like_dom_sf"/>
</dbReference>
<sequence length="959" mass="106525">MTMDYLLFLCGFLLPLSSAVEETLMDTKWATTELAWTSHPETGWEEVSGYDDAMNPIRTYQVCNIRELNQNNWLRSDFIPRKDVLRVYVEMKFTVRDCNSIPNIPGSCKETFNLFHYESDSDSATATSPFWMENPYIKVDTIAPDESFSMLESGRVNTKIRSFGPLSKAGFYLAFQDLGACMSLISVRVFYKKCSTTIANFAVFPETATGAEATSLVIAPGTCVANALEVSVPLKLYCNGDGEWMVPVGSCTCMAGFEPAVKDTQCQACSPGTFKSKQGEGFCSPCPPNSRTSSGASSICSCRTGYYRADNDSPDSGCTTVPSAPRSVISIVNETSLVLEWSEPRDQGGREDLLYNVICKKCLPERGTCTRCDDNVDISPRHLGLTERHVTVRNLQAHTQYSFEIQAVNGVSNKSPYTPHFASVNITTNQAAPSAVPTVHLMGASANAMSLSWLPPEKPNGIILDYEIKYHEKDQGEAIAHTMTAQRSSARIEGLKPGTPYVVQVRARTVAGYGRYSIPTDFSTNHQADPDKTLQEQLPLIVGSLTAGLVFIIVVVVIAIVCLRKQRNGSESEYTEKLQQYKSPIVTPGMKVYIDPFTYEDPNEAIREFAKEIDVSCVKIEEVIGAGNQHKLLSNRGKTARHTLAIPLEDFTPSGEFGEVCRGRLKLPGRREIIVAIKTLKAGYTERQRRDFLSEASIMGQFDHPNIIRLEGVVTKSRPVMIVTEFMENGALDSFLRLNDGQFTVIQLVGMLRGIASGMKYLSDMNYVHRDLAARNILVNSNLVCKVSDFGLSRFLEDDPTDPTYTSSLGGKIPIRWTAPEAIAYRKFTSASDVWSYGIVMWEVMSYGERPYWDMSNQDVINAVEQDYRLPPPMDCPTALHQLMLDCWVKERNLRPKFSQIVNTLDKLIRNAASLKVVTSTHSGDLLRIGVTLAGHQKKILGSIQDMRLQMNQTLPVQV</sequence>
<dbReference type="FunFam" id="2.60.40.1770:FF:000001">
    <property type="entry name" value="Ephrin type-A receptor 5"/>
    <property type="match status" value="1"/>
</dbReference>
<dbReference type="InterPro" id="IPR016257">
    <property type="entry name" value="Tyr_kinase_ephrin_rcpt"/>
</dbReference>
<dbReference type="EC" id="2.7.10.1" evidence="3"/>
<dbReference type="SUPFAM" id="SSF57184">
    <property type="entry name" value="Growth factor receptor domain"/>
    <property type="match status" value="1"/>
</dbReference>
<evidence type="ECO:0000256" key="22">
    <source>
        <dbReference type="ARBA" id="ARBA00040789"/>
    </source>
</evidence>
<organism evidence="33 34">
    <name type="scientific">Carassius auratus</name>
    <name type="common">Goldfish</name>
    <dbReference type="NCBI Taxonomy" id="7957"/>
    <lineage>
        <taxon>Eukaryota</taxon>
        <taxon>Metazoa</taxon>
        <taxon>Chordata</taxon>
        <taxon>Craniata</taxon>
        <taxon>Vertebrata</taxon>
        <taxon>Euteleostomi</taxon>
        <taxon>Actinopterygii</taxon>
        <taxon>Neopterygii</taxon>
        <taxon>Teleostei</taxon>
        <taxon>Ostariophysi</taxon>
        <taxon>Cypriniformes</taxon>
        <taxon>Cyprinidae</taxon>
        <taxon>Cyprininae</taxon>
        <taxon>Carassius</taxon>
    </lineage>
</organism>
<evidence type="ECO:0000256" key="28">
    <source>
        <dbReference type="SAM" id="SignalP"/>
    </source>
</evidence>
<dbReference type="SUPFAM" id="SSF56112">
    <property type="entry name" value="Protein kinase-like (PK-like)"/>
    <property type="match status" value="1"/>
</dbReference>
<dbReference type="InterPro" id="IPR027936">
    <property type="entry name" value="Eph_TM"/>
</dbReference>
<dbReference type="SMART" id="SM00615">
    <property type="entry name" value="EPH_lbd"/>
    <property type="match status" value="1"/>
</dbReference>
<dbReference type="Pfam" id="PF00041">
    <property type="entry name" value="fn3"/>
    <property type="match status" value="2"/>
</dbReference>
<evidence type="ECO:0000259" key="30">
    <source>
        <dbReference type="PROSITE" id="PS50105"/>
    </source>
</evidence>
<evidence type="ECO:0000256" key="2">
    <source>
        <dbReference type="ARBA" id="ARBA00004279"/>
    </source>
</evidence>
<dbReference type="PRINTS" id="PR00014">
    <property type="entry name" value="FNTYPEIII"/>
</dbReference>
<feature type="domain" description="Protein kinase" evidence="29">
    <location>
        <begin position="646"/>
        <end position="909"/>
    </location>
</feature>
<dbReference type="Gene3D" id="3.30.200.20">
    <property type="entry name" value="Phosphorylase Kinase, domain 1"/>
    <property type="match status" value="1"/>
</dbReference>
<keyword evidence="6" id="KW-0597">Phosphoprotein</keyword>
<evidence type="ECO:0000256" key="18">
    <source>
        <dbReference type="ARBA" id="ARBA00023170"/>
    </source>
</evidence>
<keyword evidence="18" id="KW-0675">Receptor</keyword>
<dbReference type="InterPro" id="IPR034245">
    <property type="entry name" value="EphB3_rcpt_lig-bd"/>
</dbReference>
<evidence type="ECO:0000256" key="7">
    <source>
        <dbReference type="ARBA" id="ARBA00022679"/>
    </source>
</evidence>
<keyword evidence="5" id="KW-1003">Cell membrane</keyword>
<comment type="catalytic activity">
    <reaction evidence="23">
        <text>L-tyrosyl-[protein] + ATP = O-phospho-L-tyrosyl-[protein] + ADP + H(+)</text>
        <dbReference type="Rhea" id="RHEA:10596"/>
        <dbReference type="Rhea" id="RHEA-COMP:10136"/>
        <dbReference type="Rhea" id="RHEA-COMP:20101"/>
        <dbReference type="ChEBI" id="CHEBI:15378"/>
        <dbReference type="ChEBI" id="CHEBI:30616"/>
        <dbReference type="ChEBI" id="CHEBI:46858"/>
        <dbReference type="ChEBI" id="CHEBI:61978"/>
        <dbReference type="ChEBI" id="CHEBI:456216"/>
        <dbReference type="EC" id="2.7.10.1"/>
    </reaction>
</comment>
<dbReference type="SMART" id="SM00060">
    <property type="entry name" value="FN3"/>
    <property type="match status" value="2"/>
</dbReference>
<dbReference type="Gene3D" id="2.60.40.1770">
    <property type="entry name" value="ephrin a2 ectodomain"/>
    <property type="match status" value="1"/>
</dbReference>
<feature type="domain" description="Eph LBD" evidence="32">
    <location>
        <begin position="21"/>
        <end position="199"/>
    </location>
</feature>
<keyword evidence="14 27" id="KW-1133">Transmembrane helix</keyword>
<reference evidence="34" key="1">
    <citation type="submission" date="2025-08" db="UniProtKB">
        <authorList>
            <consortium name="RefSeq"/>
        </authorList>
    </citation>
    <scope>IDENTIFICATION</scope>
    <source>
        <strain evidence="34">Wakin</strain>
        <tissue evidence="34">Muscle</tissue>
    </source>
</reference>
<dbReference type="Gene3D" id="1.10.150.50">
    <property type="entry name" value="Transcription Factor, Ets-1"/>
    <property type="match status" value="1"/>
</dbReference>
<evidence type="ECO:0000256" key="20">
    <source>
        <dbReference type="ARBA" id="ARBA00023273"/>
    </source>
</evidence>
<dbReference type="InterPro" id="IPR001660">
    <property type="entry name" value="SAM"/>
</dbReference>
<evidence type="ECO:0000256" key="16">
    <source>
        <dbReference type="ARBA" id="ARBA00023137"/>
    </source>
</evidence>
<evidence type="ECO:0000256" key="3">
    <source>
        <dbReference type="ARBA" id="ARBA00011902"/>
    </source>
</evidence>
<evidence type="ECO:0000256" key="17">
    <source>
        <dbReference type="ARBA" id="ARBA00023157"/>
    </source>
</evidence>
<feature type="domain" description="Fibronectin type-III" evidence="31">
    <location>
        <begin position="321"/>
        <end position="431"/>
    </location>
</feature>
<protein>
    <recommendedName>
        <fullName evidence="22">Ephrin type-B receptor 3</fullName>
        <ecNumber evidence="3">2.7.10.1</ecNumber>
    </recommendedName>
</protein>
<dbReference type="FunFam" id="2.60.40.10:FF:000520">
    <property type="entry name" value="ephrin type-B receptor 3"/>
    <property type="match status" value="1"/>
</dbReference>
<dbReference type="Gene3D" id="2.10.50.10">
    <property type="entry name" value="Tumor Necrosis Factor Receptor, subunit A, domain 2"/>
    <property type="match status" value="1"/>
</dbReference>
<evidence type="ECO:0000256" key="15">
    <source>
        <dbReference type="ARBA" id="ARBA00023136"/>
    </source>
</evidence>
<evidence type="ECO:0000256" key="5">
    <source>
        <dbReference type="ARBA" id="ARBA00022475"/>
    </source>
</evidence>
<evidence type="ECO:0000256" key="10">
    <source>
        <dbReference type="ARBA" id="ARBA00022741"/>
    </source>
</evidence>
<feature type="binding site" evidence="25">
    <location>
        <begin position="624"/>
        <end position="660"/>
    </location>
    <ligand>
        <name>ATP</name>
        <dbReference type="ChEBI" id="CHEBI:30616"/>
    </ligand>
</feature>
<dbReference type="GO" id="GO:0007411">
    <property type="term" value="P:axon guidance"/>
    <property type="evidence" value="ECO:0007669"/>
    <property type="project" value="TreeGrafter"/>
</dbReference>
<feature type="transmembrane region" description="Helical" evidence="27">
    <location>
        <begin position="540"/>
        <end position="563"/>
    </location>
</feature>
<evidence type="ECO:0000256" key="1">
    <source>
        <dbReference type="ARBA" id="ARBA00004251"/>
    </source>
</evidence>
<dbReference type="InterPro" id="IPR001090">
    <property type="entry name" value="Ephrin_rcpt_lig-bd_dom"/>
</dbReference>
<keyword evidence="10 25" id="KW-0547">Nucleotide-binding</keyword>
<keyword evidence="12 25" id="KW-0067">ATP-binding</keyword>
<evidence type="ECO:0000256" key="26">
    <source>
        <dbReference type="PIRSR" id="PIRSR000666-3"/>
    </source>
</evidence>
<dbReference type="InterPro" id="IPR050449">
    <property type="entry name" value="Ephrin_rcpt_TKs"/>
</dbReference>
<dbReference type="CDD" id="cd10478">
    <property type="entry name" value="EphR_LBD_B3"/>
    <property type="match status" value="1"/>
</dbReference>
<dbReference type="GO" id="GO:0005005">
    <property type="term" value="F:transmembrane-ephrin receptor activity"/>
    <property type="evidence" value="ECO:0007669"/>
    <property type="project" value="TreeGrafter"/>
</dbReference>
<dbReference type="SUPFAM" id="SSF49265">
    <property type="entry name" value="Fibronectin type III"/>
    <property type="match status" value="1"/>
</dbReference>
<dbReference type="PROSITE" id="PS00109">
    <property type="entry name" value="PROTEIN_KINASE_TYR"/>
    <property type="match status" value="1"/>
</dbReference>
<accession>A0A6P6K9U4</accession>
<keyword evidence="17 26" id="KW-1015">Disulfide bond</keyword>
<dbReference type="InterPro" id="IPR003961">
    <property type="entry name" value="FN3_dom"/>
</dbReference>
<dbReference type="InterPro" id="IPR001245">
    <property type="entry name" value="Ser-Thr/Tyr_kinase_cat_dom"/>
</dbReference>
<evidence type="ECO:0000256" key="11">
    <source>
        <dbReference type="ARBA" id="ARBA00022777"/>
    </source>
</evidence>
<dbReference type="FunFam" id="2.10.50.10:FF:000001">
    <property type="entry name" value="Ephrin type-A receptor 5"/>
    <property type="match status" value="1"/>
</dbReference>
<keyword evidence="4" id="KW-0217">Developmental protein</keyword>
<evidence type="ECO:0000256" key="14">
    <source>
        <dbReference type="ARBA" id="ARBA00022989"/>
    </source>
</evidence>
<dbReference type="InterPro" id="IPR001426">
    <property type="entry name" value="Tyr_kinase_rcpt_V_CS"/>
</dbReference>
<dbReference type="PROSITE" id="PS50105">
    <property type="entry name" value="SAM_DOMAIN"/>
    <property type="match status" value="1"/>
</dbReference>
<evidence type="ECO:0000256" key="21">
    <source>
        <dbReference type="ARBA" id="ARBA00038546"/>
    </source>
</evidence>
<dbReference type="FunFam" id="2.60.40.10:FF:000041">
    <property type="entry name" value="ephrin type-A receptor 3"/>
    <property type="match status" value="1"/>
</dbReference>
<dbReference type="Pfam" id="PF14575">
    <property type="entry name" value="EphA2_TM"/>
    <property type="match status" value="1"/>
</dbReference>
<dbReference type="CDD" id="cd05065">
    <property type="entry name" value="PTKc_EphR_B"/>
    <property type="match status" value="1"/>
</dbReference>
<dbReference type="Pfam" id="PF00536">
    <property type="entry name" value="SAM_1"/>
    <property type="match status" value="1"/>
</dbReference>
<dbReference type="PANTHER" id="PTHR46877:SF6">
    <property type="entry name" value="EPHRIN TYPE-B RECEPTOR 3"/>
    <property type="match status" value="1"/>
</dbReference>
<dbReference type="GeneID" id="113049604"/>
<feature type="chain" id="PRO_5028191286" description="Ephrin type-B receptor 3" evidence="28">
    <location>
        <begin position="20"/>
        <end position="959"/>
    </location>
</feature>
<dbReference type="SUPFAM" id="SSF47769">
    <property type="entry name" value="SAM/Pointed domain"/>
    <property type="match status" value="1"/>
</dbReference>
<proteinExistence type="predicted"/>
<dbReference type="PIRSF" id="PIRSF000666">
    <property type="entry name" value="TyrPK_ephrin_receptor"/>
    <property type="match status" value="1"/>
</dbReference>
<dbReference type="GO" id="GO:0030425">
    <property type="term" value="C:dendrite"/>
    <property type="evidence" value="ECO:0007669"/>
    <property type="project" value="UniProtKB-SubCell"/>
</dbReference>
<dbReference type="PROSITE" id="PS00790">
    <property type="entry name" value="RECEPTOR_TYR_KIN_V_1"/>
    <property type="match status" value="1"/>
</dbReference>
<keyword evidence="28" id="KW-0732">Signal</keyword>
<keyword evidence="15 27" id="KW-0472">Membrane</keyword>
<dbReference type="PROSITE" id="PS00791">
    <property type="entry name" value="RECEPTOR_TYR_KIN_V_2"/>
    <property type="match status" value="1"/>
</dbReference>